<feature type="non-terminal residue" evidence="1">
    <location>
        <position position="1"/>
    </location>
</feature>
<evidence type="ECO:0008006" key="2">
    <source>
        <dbReference type="Google" id="ProtNLM"/>
    </source>
</evidence>
<name>A0A382NQW3_9ZZZZ</name>
<evidence type="ECO:0000313" key="1">
    <source>
        <dbReference type="EMBL" id="SVC62888.1"/>
    </source>
</evidence>
<reference evidence="1" key="1">
    <citation type="submission" date="2018-05" db="EMBL/GenBank/DDBJ databases">
        <authorList>
            <person name="Lanie J.A."/>
            <person name="Ng W.-L."/>
            <person name="Kazmierczak K.M."/>
            <person name="Andrzejewski T.M."/>
            <person name="Davidsen T.M."/>
            <person name="Wayne K.J."/>
            <person name="Tettelin H."/>
            <person name="Glass J.I."/>
            <person name="Rusch D."/>
            <person name="Podicherti R."/>
            <person name="Tsui H.-C.T."/>
            <person name="Winkler M.E."/>
        </authorList>
    </citation>
    <scope>NUCLEOTIDE SEQUENCE</scope>
</reference>
<dbReference type="AlphaFoldDB" id="A0A382NQW3"/>
<accession>A0A382NQW3</accession>
<protein>
    <recommendedName>
        <fullName evidence="2">Peptidase M6-like domain-containing protein</fullName>
    </recommendedName>
</protein>
<dbReference type="EMBL" id="UINC01101794">
    <property type="protein sequence ID" value="SVC62888.1"/>
    <property type="molecule type" value="Genomic_DNA"/>
</dbReference>
<sequence length="287" mass="32097">GTEGDATIFGQSAIWSDEGPIAGWGGPGMYFERPDTDHWAYYVHEILHSVGGVPDTYLGNNKVGTQPIDFFWSGNPMYNWGMMSNQDGGSQTLIAWHRWLLGWLDEDQVYCLPSNVLDSVEVTLVPMEREAEGFKAAMVPVSDRLVIVVESRREEGYDSNLSEKNSVGYYDDDGIRRRGWQGDYGTSGVIVYTYDTSVQDYNGQARLQVPEGRINDKGMSSCAVETCTQPGTDLTNPFILWDPENEDSMLIESGYDPLLRLGDSVTVEGVTIELVEWGNYDRVRISK</sequence>
<proteinExistence type="predicted"/>
<organism evidence="1">
    <name type="scientific">marine metagenome</name>
    <dbReference type="NCBI Taxonomy" id="408172"/>
    <lineage>
        <taxon>unclassified sequences</taxon>
        <taxon>metagenomes</taxon>
        <taxon>ecological metagenomes</taxon>
    </lineage>
</organism>
<gene>
    <name evidence="1" type="ORF">METZ01_LOCUS315742</name>
</gene>